<dbReference type="Proteomes" id="UP000305067">
    <property type="component" value="Unassembled WGS sequence"/>
</dbReference>
<reference evidence="1 2" key="1">
    <citation type="journal article" date="2019" name="Nat. Ecol. Evol.">
        <title>Megaphylogeny resolves global patterns of mushroom evolution.</title>
        <authorList>
            <person name="Varga T."/>
            <person name="Krizsan K."/>
            <person name="Foldi C."/>
            <person name="Dima B."/>
            <person name="Sanchez-Garcia M."/>
            <person name="Sanchez-Ramirez S."/>
            <person name="Szollosi G.J."/>
            <person name="Szarkandi J.G."/>
            <person name="Papp V."/>
            <person name="Albert L."/>
            <person name="Andreopoulos W."/>
            <person name="Angelini C."/>
            <person name="Antonin V."/>
            <person name="Barry K.W."/>
            <person name="Bougher N.L."/>
            <person name="Buchanan P."/>
            <person name="Buyck B."/>
            <person name="Bense V."/>
            <person name="Catcheside P."/>
            <person name="Chovatia M."/>
            <person name="Cooper J."/>
            <person name="Damon W."/>
            <person name="Desjardin D."/>
            <person name="Finy P."/>
            <person name="Geml J."/>
            <person name="Haridas S."/>
            <person name="Hughes K."/>
            <person name="Justo A."/>
            <person name="Karasinski D."/>
            <person name="Kautmanova I."/>
            <person name="Kiss B."/>
            <person name="Kocsube S."/>
            <person name="Kotiranta H."/>
            <person name="LaButti K.M."/>
            <person name="Lechner B.E."/>
            <person name="Liimatainen K."/>
            <person name="Lipzen A."/>
            <person name="Lukacs Z."/>
            <person name="Mihaltcheva S."/>
            <person name="Morgado L.N."/>
            <person name="Niskanen T."/>
            <person name="Noordeloos M.E."/>
            <person name="Ohm R.A."/>
            <person name="Ortiz-Santana B."/>
            <person name="Ovrebo C."/>
            <person name="Racz N."/>
            <person name="Riley R."/>
            <person name="Savchenko A."/>
            <person name="Shiryaev A."/>
            <person name="Soop K."/>
            <person name="Spirin V."/>
            <person name="Szebenyi C."/>
            <person name="Tomsovsky M."/>
            <person name="Tulloss R.E."/>
            <person name="Uehling J."/>
            <person name="Grigoriev I.V."/>
            <person name="Vagvolgyi C."/>
            <person name="Papp T."/>
            <person name="Martin F.M."/>
            <person name="Miettinen O."/>
            <person name="Hibbett D.S."/>
            <person name="Nagy L.G."/>
        </authorList>
    </citation>
    <scope>NUCLEOTIDE SEQUENCE [LARGE SCALE GENOMIC DNA]</scope>
    <source>
        <strain evidence="1 2">CBS 309.79</strain>
    </source>
</reference>
<sequence>MDAVRNSTLFNRLKESSEAVEAISRLGTLLQNAGIDPSKPPSKMQLMKLAMNSEIRAEFVAVMEQLRNSGVDLTSPEVQEEMKAIVAKAQEVTGTK</sequence>
<organism evidence="1 2">
    <name type="scientific">Pterulicium gracile</name>
    <dbReference type="NCBI Taxonomy" id="1884261"/>
    <lineage>
        <taxon>Eukaryota</taxon>
        <taxon>Fungi</taxon>
        <taxon>Dikarya</taxon>
        <taxon>Basidiomycota</taxon>
        <taxon>Agaricomycotina</taxon>
        <taxon>Agaricomycetes</taxon>
        <taxon>Agaricomycetidae</taxon>
        <taxon>Agaricales</taxon>
        <taxon>Pleurotineae</taxon>
        <taxon>Pterulaceae</taxon>
        <taxon>Pterulicium</taxon>
    </lineage>
</organism>
<name>A0A5C3QGE9_9AGAR</name>
<evidence type="ECO:0000313" key="1">
    <source>
        <dbReference type="EMBL" id="TFL00557.1"/>
    </source>
</evidence>
<evidence type="ECO:0000313" key="2">
    <source>
        <dbReference type="Proteomes" id="UP000305067"/>
    </source>
</evidence>
<dbReference type="OrthoDB" id="10008801at2759"/>
<proteinExistence type="predicted"/>
<dbReference type="EMBL" id="ML178828">
    <property type="protein sequence ID" value="TFL00557.1"/>
    <property type="molecule type" value="Genomic_DNA"/>
</dbReference>
<keyword evidence="2" id="KW-1185">Reference proteome</keyword>
<dbReference type="AlphaFoldDB" id="A0A5C3QGE9"/>
<gene>
    <name evidence="1" type="ORF">BDV98DRAFT_569206</name>
</gene>
<protein>
    <submittedName>
        <fullName evidence="1">Uncharacterized protein</fullName>
    </submittedName>
</protein>
<accession>A0A5C3QGE9</accession>